<feature type="domain" description="Glycoside hydrolase 35 catalytic" evidence="5">
    <location>
        <begin position="36"/>
        <end position="128"/>
    </location>
</feature>
<gene>
    <name evidence="6" type="ORF">Sango_0772200</name>
</gene>
<dbReference type="SUPFAM" id="SSF51445">
    <property type="entry name" value="(Trans)glycosidases"/>
    <property type="match status" value="1"/>
</dbReference>
<dbReference type="InterPro" id="IPR017853">
    <property type="entry name" value="GH"/>
</dbReference>
<comment type="similarity">
    <text evidence="2">Belongs to the glycosyl hydrolase 35 family.</text>
</comment>
<evidence type="ECO:0000259" key="5">
    <source>
        <dbReference type="Pfam" id="PF01301"/>
    </source>
</evidence>
<dbReference type="EC" id="3.2.1.23" evidence="3"/>
<dbReference type="AlphaFoldDB" id="A0AAE1X2N3"/>
<evidence type="ECO:0000256" key="2">
    <source>
        <dbReference type="ARBA" id="ARBA00009809"/>
    </source>
</evidence>
<evidence type="ECO:0000256" key="3">
    <source>
        <dbReference type="ARBA" id="ARBA00012756"/>
    </source>
</evidence>
<dbReference type="PRINTS" id="PR00742">
    <property type="entry name" value="GLHYDRLASE35"/>
</dbReference>
<evidence type="ECO:0000313" key="6">
    <source>
        <dbReference type="EMBL" id="KAK4404036.1"/>
    </source>
</evidence>
<keyword evidence="4" id="KW-0732">Signal</keyword>
<dbReference type="InterPro" id="IPR001944">
    <property type="entry name" value="Glycoside_Hdrlase_35"/>
</dbReference>
<dbReference type="Gene3D" id="3.20.20.80">
    <property type="entry name" value="Glycosidases"/>
    <property type="match status" value="1"/>
</dbReference>
<comment type="caution">
    <text evidence="6">The sequence shown here is derived from an EMBL/GenBank/DDBJ whole genome shotgun (WGS) entry which is preliminary data.</text>
</comment>
<reference evidence="6" key="2">
    <citation type="journal article" date="2024" name="Plant">
        <title>Genomic evolution and insights into agronomic trait innovations of Sesamum species.</title>
        <authorList>
            <person name="Miao H."/>
            <person name="Wang L."/>
            <person name="Qu L."/>
            <person name="Liu H."/>
            <person name="Sun Y."/>
            <person name="Le M."/>
            <person name="Wang Q."/>
            <person name="Wei S."/>
            <person name="Zheng Y."/>
            <person name="Lin W."/>
            <person name="Duan Y."/>
            <person name="Cao H."/>
            <person name="Xiong S."/>
            <person name="Wang X."/>
            <person name="Wei L."/>
            <person name="Li C."/>
            <person name="Ma Q."/>
            <person name="Ju M."/>
            <person name="Zhao R."/>
            <person name="Li G."/>
            <person name="Mu C."/>
            <person name="Tian Q."/>
            <person name="Mei H."/>
            <person name="Zhang T."/>
            <person name="Gao T."/>
            <person name="Zhang H."/>
        </authorList>
    </citation>
    <scope>NUCLEOTIDE SEQUENCE</scope>
    <source>
        <strain evidence="6">K16</strain>
    </source>
</reference>
<dbReference type="PANTHER" id="PTHR23421">
    <property type="entry name" value="BETA-GALACTOSIDASE RELATED"/>
    <property type="match status" value="1"/>
</dbReference>
<protein>
    <recommendedName>
        <fullName evidence="3">beta-galactosidase</fullName>
        <ecNumber evidence="3">3.2.1.23</ecNumber>
    </recommendedName>
</protein>
<dbReference type="GO" id="GO:0005975">
    <property type="term" value="P:carbohydrate metabolic process"/>
    <property type="evidence" value="ECO:0007669"/>
    <property type="project" value="InterPro"/>
</dbReference>
<dbReference type="Proteomes" id="UP001289374">
    <property type="component" value="Unassembled WGS sequence"/>
</dbReference>
<proteinExistence type="inferred from homology"/>
<keyword evidence="7" id="KW-1185">Reference proteome</keyword>
<name>A0AAE1X2N3_9LAMI</name>
<dbReference type="Pfam" id="PF01301">
    <property type="entry name" value="Glyco_hydro_35"/>
    <property type="match status" value="1"/>
</dbReference>
<sequence length="264" mass="29777">MGIKFQWVFLVLTVQSLIVAGEIFKPFNVSYDGRAIIIDGKRRMLISGGIHYPRATPEMWPDLISKSKEGGVDVIETYVFWNGHEPVKGQYNFEGRYNIVKFVKQVGSGGLYLFLRIGPYVCAEWNFGLDSLSLASGLVYHATDVIGALHLSYDNLSLTVHSSDEMFQYLLKRGAFLFGFVIYLVLNFEQTTFPSRYYKKTVLMFSPTPSSPSVMIFQYLKSNGCPIPGSLCSRGHQRKLPSAEILSISEQQNISFPWVPEEAV</sequence>
<evidence type="ECO:0000256" key="4">
    <source>
        <dbReference type="SAM" id="SignalP"/>
    </source>
</evidence>
<dbReference type="EMBL" id="JACGWL010000004">
    <property type="protein sequence ID" value="KAK4404036.1"/>
    <property type="molecule type" value="Genomic_DNA"/>
</dbReference>
<feature type="signal peptide" evidence="4">
    <location>
        <begin position="1"/>
        <end position="20"/>
    </location>
</feature>
<dbReference type="InterPro" id="IPR031330">
    <property type="entry name" value="Gly_Hdrlase_35_cat"/>
</dbReference>
<accession>A0AAE1X2N3</accession>
<organism evidence="6 7">
    <name type="scientific">Sesamum angolense</name>
    <dbReference type="NCBI Taxonomy" id="2727404"/>
    <lineage>
        <taxon>Eukaryota</taxon>
        <taxon>Viridiplantae</taxon>
        <taxon>Streptophyta</taxon>
        <taxon>Embryophyta</taxon>
        <taxon>Tracheophyta</taxon>
        <taxon>Spermatophyta</taxon>
        <taxon>Magnoliopsida</taxon>
        <taxon>eudicotyledons</taxon>
        <taxon>Gunneridae</taxon>
        <taxon>Pentapetalae</taxon>
        <taxon>asterids</taxon>
        <taxon>lamiids</taxon>
        <taxon>Lamiales</taxon>
        <taxon>Pedaliaceae</taxon>
        <taxon>Sesamum</taxon>
    </lineage>
</organism>
<feature type="chain" id="PRO_5042295126" description="beta-galactosidase" evidence="4">
    <location>
        <begin position="21"/>
        <end position="264"/>
    </location>
</feature>
<reference evidence="6" key="1">
    <citation type="submission" date="2020-06" db="EMBL/GenBank/DDBJ databases">
        <authorList>
            <person name="Li T."/>
            <person name="Hu X."/>
            <person name="Zhang T."/>
            <person name="Song X."/>
            <person name="Zhang H."/>
            <person name="Dai N."/>
            <person name="Sheng W."/>
            <person name="Hou X."/>
            <person name="Wei L."/>
        </authorList>
    </citation>
    <scope>NUCLEOTIDE SEQUENCE</scope>
    <source>
        <strain evidence="6">K16</strain>
        <tissue evidence="6">Leaf</tissue>
    </source>
</reference>
<evidence type="ECO:0000313" key="7">
    <source>
        <dbReference type="Proteomes" id="UP001289374"/>
    </source>
</evidence>
<dbReference type="GO" id="GO:0004565">
    <property type="term" value="F:beta-galactosidase activity"/>
    <property type="evidence" value="ECO:0007669"/>
    <property type="project" value="UniProtKB-EC"/>
</dbReference>
<evidence type="ECO:0000256" key="1">
    <source>
        <dbReference type="ARBA" id="ARBA00001412"/>
    </source>
</evidence>
<comment type="catalytic activity">
    <reaction evidence="1">
        <text>Hydrolysis of terminal non-reducing beta-D-galactose residues in beta-D-galactosides.</text>
        <dbReference type="EC" id="3.2.1.23"/>
    </reaction>
</comment>